<reference evidence="5 6" key="1">
    <citation type="submission" date="2018-06" db="EMBL/GenBank/DDBJ databases">
        <title>Extensive metabolic versatility and redundancy in microbially diverse, dynamic hydrothermal sediments.</title>
        <authorList>
            <person name="Dombrowski N."/>
            <person name="Teske A."/>
            <person name="Baker B.J."/>
        </authorList>
    </citation>
    <scope>NUCLEOTIDE SEQUENCE [LARGE SCALE GENOMIC DNA]</scope>
    <source>
        <strain evidence="5">B47_G16</strain>
    </source>
</reference>
<evidence type="ECO:0000313" key="6">
    <source>
        <dbReference type="Proteomes" id="UP000279422"/>
    </source>
</evidence>
<dbReference type="PANTHER" id="PTHR43280:SF28">
    <property type="entry name" value="HTH-TYPE TRANSCRIPTIONAL ACTIVATOR RHAS"/>
    <property type="match status" value="1"/>
</dbReference>
<dbReference type="InterPro" id="IPR009057">
    <property type="entry name" value="Homeodomain-like_sf"/>
</dbReference>
<keyword evidence="2" id="KW-0238">DNA-binding</keyword>
<dbReference type="InterPro" id="IPR018771">
    <property type="entry name" value="PocR_dom"/>
</dbReference>
<dbReference type="PRINTS" id="PR00032">
    <property type="entry name" value="HTHARAC"/>
</dbReference>
<dbReference type="GO" id="GO:0043565">
    <property type="term" value="F:sequence-specific DNA binding"/>
    <property type="evidence" value="ECO:0007669"/>
    <property type="project" value="InterPro"/>
</dbReference>
<comment type="caution">
    <text evidence="5">The sequence shown here is derived from an EMBL/GenBank/DDBJ whole genome shotgun (WGS) entry which is preliminary data.</text>
</comment>
<keyword evidence="1" id="KW-0805">Transcription regulation</keyword>
<dbReference type="SMART" id="SM00342">
    <property type="entry name" value="HTH_ARAC"/>
    <property type="match status" value="1"/>
</dbReference>
<evidence type="ECO:0000256" key="2">
    <source>
        <dbReference type="ARBA" id="ARBA00023125"/>
    </source>
</evidence>
<protein>
    <recommendedName>
        <fullName evidence="4">HTH araC/xylS-type domain-containing protein</fullName>
    </recommendedName>
</protein>
<dbReference type="Gene3D" id="1.10.10.60">
    <property type="entry name" value="Homeodomain-like"/>
    <property type="match status" value="2"/>
</dbReference>
<accession>A0A497E558</accession>
<dbReference type="Pfam" id="PF12833">
    <property type="entry name" value="HTH_18"/>
    <property type="match status" value="1"/>
</dbReference>
<dbReference type="SUPFAM" id="SSF46689">
    <property type="entry name" value="Homeodomain-like"/>
    <property type="match status" value="2"/>
</dbReference>
<proteinExistence type="predicted"/>
<keyword evidence="3" id="KW-0804">Transcription</keyword>
<evidence type="ECO:0000259" key="4">
    <source>
        <dbReference type="PROSITE" id="PS01124"/>
    </source>
</evidence>
<dbReference type="PROSITE" id="PS01124">
    <property type="entry name" value="HTH_ARAC_FAMILY_2"/>
    <property type="match status" value="1"/>
</dbReference>
<dbReference type="PANTHER" id="PTHR43280">
    <property type="entry name" value="ARAC-FAMILY TRANSCRIPTIONAL REGULATOR"/>
    <property type="match status" value="1"/>
</dbReference>
<evidence type="ECO:0000256" key="3">
    <source>
        <dbReference type="ARBA" id="ARBA00023163"/>
    </source>
</evidence>
<organism evidence="5 6">
    <name type="scientific">Aerophobetes bacterium</name>
    <dbReference type="NCBI Taxonomy" id="2030807"/>
    <lineage>
        <taxon>Bacteria</taxon>
        <taxon>Candidatus Aerophobota</taxon>
    </lineage>
</organism>
<name>A0A497E558_UNCAE</name>
<dbReference type="InterPro" id="IPR018060">
    <property type="entry name" value="HTH_AraC"/>
</dbReference>
<dbReference type="AlphaFoldDB" id="A0A497E558"/>
<evidence type="ECO:0000256" key="1">
    <source>
        <dbReference type="ARBA" id="ARBA00023015"/>
    </source>
</evidence>
<sequence length="335" mass="39354">MKIELEHILRLGILKDIQEMFYELTGMNTIFFSFKKGGGHYFSSDEKRALFCQIIQSDPEGERRCCLSNMKGAQKAQEKGSFHIYPCHAGLIDIAIPLMVKKEVVGVILTGQILTKTPTQQGFSQIKERTKDLNIDFKRLEKAYFQLKVFPKKKLGMAMKLLTLISDYIIERENTFLLLEKLIKQQKRLLAEARSKRELREKLRKAMPFLRLESNFNQELNRSQRKVKEAKHFIETNFNHPLTLKEVAEAVSLTPNYFCSLFKKYMNCTFEQYLLRTRMEKAEELLQKTAWSIKKICHQVGYDDPNYFSRLFKKTTGFSPTEYRKNRLTKAYPLI</sequence>
<dbReference type="InterPro" id="IPR020449">
    <property type="entry name" value="Tscrpt_reg_AraC-type_HTH"/>
</dbReference>
<dbReference type="Pfam" id="PF10114">
    <property type="entry name" value="PocR"/>
    <property type="match status" value="1"/>
</dbReference>
<dbReference type="Proteomes" id="UP000279422">
    <property type="component" value="Unassembled WGS sequence"/>
</dbReference>
<dbReference type="InterPro" id="IPR018062">
    <property type="entry name" value="HTH_AraC-typ_CS"/>
</dbReference>
<gene>
    <name evidence="5" type="ORF">DRJ00_05385</name>
</gene>
<feature type="domain" description="HTH araC/xylS-type" evidence="4">
    <location>
        <begin position="228"/>
        <end position="326"/>
    </location>
</feature>
<dbReference type="PROSITE" id="PS00041">
    <property type="entry name" value="HTH_ARAC_FAMILY_1"/>
    <property type="match status" value="1"/>
</dbReference>
<evidence type="ECO:0000313" key="5">
    <source>
        <dbReference type="EMBL" id="RLE08987.1"/>
    </source>
</evidence>
<dbReference type="GO" id="GO:0003700">
    <property type="term" value="F:DNA-binding transcription factor activity"/>
    <property type="evidence" value="ECO:0007669"/>
    <property type="project" value="InterPro"/>
</dbReference>
<dbReference type="EMBL" id="QMPZ01000071">
    <property type="protein sequence ID" value="RLE08987.1"/>
    <property type="molecule type" value="Genomic_DNA"/>
</dbReference>